<feature type="domain" description="ATP-grasp" evidence="16">
    <location>
        <begin position="107"/>
        <end position="312"/>
    </location>
</feature>
<dbReference type="GO" id="GO:0046872">
    <property type="term" value="F:metal ion binding"/>
    <property type="evidence" value="ECO:0007669"/>
    <property type="project" value="UniProtKB-KW"/>
</dbReference>
<dbReference type="AlphaFoldDB" id="A0A918NFR0"/>
<protein>
    <recommendedName>
        <fullName evidence="4 14">Phosphoribosylamine--glycine ligase</fullName>
        <ecNumber evidence="4 14">6.3.4.13</ecNumber>
    </recommendedName>
    <alternativeName>
        <fullName evidence="14">GARS</fullName>
    </alternativeName>
    <alternativeName>
        <fullName evidence="12 14">Glycinamide ribonucleotide synthetase</fullName>
    </alternativeName>
    <alternativeName>
        <fullName evidence="13 14">Phosphoribosylglycinamide synthetase</fullName>
    </alternativeName>
</protein>
<evidence type="ECO:0000256" key="7">
    <source>
        <dbReference type="ARBA" id="ARBA00022741"/>
    </source>
</evidence>
<proteinExistence type="inferred from homology"/>
<comment type="pathway">
    <text evidence="3 14">Purine metabolism; IMP biosynthesis via de novo pathway; N(1)-(5-phospho-D-ribosyl)glycinamide from 5-phospho-alpha-D-ribose 1-diphosphate: step 2/2.</text>
</comment>
<dbReference type="InterPro" id="IPR016185">
    <property type="entry name" value="PreATP-grasp_dom_sf"/>
</dbReference>
<dbReference type="Pfam" id="PF02843">
    <property type="entry name" value="GARS_C"/>
    <property type="match status" value="1"/>
</dbReference>
<dbReference type="Pfam" id="PF01071">
    <property type="entry name" value="GARS_A"/>
    <property type="match status" value="1"/>
</dbReference>
<evidence type="ECO:0000256" key="9">
    <source>
        <dbReference type="ARBA" id="ARBA00022840"/>
    </source>
</evidence>
<dbReference type="GO" id="GO:0004637">
    <property type="term" value="F:phosphoribosylamine-glycine ligase activity"/>
    <property type="evidence" value="ECO:0007669"/>
    <property type="project" value="UniProtKB-UniRule"/>
</dbReference>
<comment type="catalytic activity">
    <reaction evidence="14">
        <text>5-phospho-beta-D-ribosylamine + glycine + ATP = N(1)-(5-phospho-beta-D-ribosyl)glycinamide + ADP + phosphate + H(+)</text>
        <dbReference type="Rhea" id="RHEA:17453"/>
        <dbReference type="ChEBI" id="CHEBI:15378"/>
        <dbReference type="ChEBI" id="CHEBI:30616"/>
        <dbReference type="ChEBI" id="CHEBI:43474"/>
        <dbReference type="ChEBI" id="CHEBI:57305"/>
        <dbReference type="ChEBI" id="CHEBI:58681"/>
        <dbReference type="ChEBI" id="CHEBI:143788"/>
        <dbReference type="ChEBI" id="CHEBI:456216"/>
        <dbReference type="EC" id="6.3.4.13"/>
    </reaction>
</comment>
<dbReference type="SUPFAM" id="SSF52440">
    <property type="entry name" value="PreATP-grasp domain"/>
    <property type="match status" value="1"/>
</dbReference>
<dbReference type="InterPro" id="IPR020559">
    <property type="entry name" value="PRibGlycinamide_synth_CS"/>
</dbReference>
<sequence length="426" mass="45029">MKLLLIGSGGREHALAWKLAQSPDVETLHCAPGNAGIAEVADIVDVAADDMIGLLALIQRESYDLVVVGPEQPLAMGLVDALQDLGVPVFGPTQAAAQLESSKAFTKAFCDRYDIPTAGYGVFTDVVAAKAHLKTMTAPYVLKADGLAAGKGVVIPETLQDAEAELDDFFSGKFGNASETVVIEDFMRGQEASFFAISDGKSALPLIAAQDHKRAFDGDEGPNTGGMGAYSPAPVFTDDILSTVMEKIIQPTVYGMAKDGHPFKGVLFAGLMITEDGPKLIEYNARFGDPECQVIMRRLQSDLLPILLAADAGTLDTVDAPAWFNEPVANVVLAAKGYPGAYKKGTVISGVETANERDGVVVFHAGTRRGKNCGKLKANGGRVLNITASGSTLREAVDTAYAAVDDIKWSAKQYRTDIAHHALAKT</sequence>
<dbReference type="InterPro" id="IPR037123">
    <property type="entry name" value="PRibGlycinamide_synth_C_sf"/>
</dbReference>
<dbReference type="InterPro" id="IPR000115">
    <property type="entry name" value="PRibGlycinamide_synth"/>
</dbReference>
<dbReference type="PANTHER" id="PTHR43472">
    <property type="entry name" value="PHOSPHORIBOSYLAMINE--GLYCINE LIGASE"/>
    <property type="match status" value="1"/>
</dbReference>
<reference evidence="17 18" key="1">
    <citation type="journal article" date="2014" name="Int. J. Syst. Evol. Microbiol.">
        <title>Complete genome sequence of Corynebacterium casei LMG S-19264T (=DSM 44701T), isolated from a smear-ripened cheese.</title>
        <authorList>
            <consortium name="US DOE Joint Genome Institute (JGI-PGF)"/>
            <person name="Walter F."/>
            <person name="Albersmeier A."/>
            <person name="Kalinowski J."/>
            <person name="Ruckert C."/>
        </authorList>
    </citation>
    <scope>NUCLEOTIDE SEQUENCE [LARGE SCALE GENOMIC DNA]</scope>
    <source>
        <strain evidence="17 18">KCTC 23968</strain>
    </source>
</reference>
<dbReference type="PROSITE" id="PS00184">
    <property type="entry name" value="GARS"/>
    <property type="match status" value="1"/>
</dbReference>
<evidence type="ECO:0000313" key="18">
    <source>
        <dbReference type="Proteomes" id="UP000600865"/>
    </source>
</evidence>
<keyword evidence="6" id="KW-0479">Metal-binding</keyword>
<evidence type="ECO:0000313" key="17">
    <source>
        <dbReference type="EMBL" id="GGX64594.1"/>
    </source>
</evidence>
<dbReference type="EC" id="6.3.4.13" evidence="4 14"/>
<evidence type="ECO:0000256" key="8">
    <source>
        <dbReference type="ARBA" id="ARBA00022755"/>
    </source>
</evidence>
<dbReference type="FunFam" id="3.90.600.10:FF:000001">
    <property type="entry name" value="Trifunctional purine biosynthetic protein adenosine-3"/>
    <property type="match status" value="1"/>
</dbReference>
<dbReference type="InterPro" id="IPR020561">
    <property type="entry name" value="PRibGlycinamid_synth_ATP-grasp"/>
</dbReference>
<dbReference type="FunFam" id="3.30.470.20:FF:000018">
    <property type="entry name" value="Trifunctional purine biosynthetic protein adenosine-3"/>
    <property type="match status" value="1"/>
</dbReference>
<dbReference type="InterPro" id="IPR011054">
    <property type="entry name" value="Rudment_hybrid_motif"/>
</dbReference>
<keyword evidence="8 14" id="KW-0658">Purine biosynthesis</keyword>
<dbReference type="InterPro" id="IPR020562">
    <property type="entry name" value="PRibGlycinamide_synth_N"/>
</dbReference>
<dbReference type="Gene3D" id="3.30.1490.20">
    <property type="entry name" value="ATP-grasp fold, A domain"/>
    <property type="match status" value="1"/>
</dbReference>
<dbReference type="HAMAP" id="MF_00138">
    <property type="entry name" value="GARS"/>
    <property type="match status" value="1"/>
</dbReference>
<comment type="cofactor">
    <cofactor evidence="2">
        <name>Mg(2+)</name>
        <dbReference type="ChEBI" id="CHEBI:18420"/>
    </cofactor>
</comment>
<dbReference type="GO" id="GO:0005524">
    <property type="term" value="F:ATP binding"/>
    <property type="evidence" value="ECO:0007669"/>
    <property type="project" value="UniProtKB-UniRule"/>
</dbReference>
<keyword evidence="10" id="KW-0464">Manganese</keyword>
<evidence type="ECO:0000256" key="6">
    <source>
        <dbReference type="ARBA" id="ARBA00022723"/>
    </source>
</evidence>
<keyword evidence="5 14" id="KW-0436">Ligase</keyword>
<evidence type="ECO:0000256" key="13">
    <source>
        <dbReference type="ARBA" id="ARBA00042864"/>
    </source>
</evidence>
<dbReference type="InterPro" id="IPR013815">
    <property type="entry name" value="ATP_grasp_subdomain_1"/>
</dbReference>
<comment type="cofactor">
    <cofactor evidence="1">
        <name>Mn(2+)</name>
        <dbReference type="ChEBI" id="CHEBI:29035"/>
    </cofactor>
</comment>
<evidence type="ECO:0000256" key="4">
    <source>
        <dbReference type="ARBA" id="ARBA00013255"/>
    </source>
</evidence>
<dbReference type="EMBL" id="BMYV01000001">
    <property type="protein sequence ID" value="GGX64594.1"/>
    <property type="molecule type" value="Genomic_DNA"/>
</dbReference>
<evidence type="ECO:0000256" key="15">
    <source>
        <dbReference type="PROSITE-ProRule" id="PRU00409"/>
    </source>
</evidence>
<dbReference type="SUPFAM" id="SSF51246">
    <property type="entry name" value="Rudiment single hybrid motif"/>
    <property type="match status" value="1"/>
</dbReference>
<keyword evidence="18" id="KW-1185">Reference proteome</keyword>
<dbReference type="PANTHER" id="PTHR43472:SF1">
    <property type="entry name" value="PHOSPHORIBOSYLAMINE--GLYCINE LIGASE, CHLOROPLASTIC"/>
    <property type="match status" value="1"/>
</dbReference>
<comment type="similarity">
    <text evidence="11 14">Belongs to the GARS family.</text>
</comment>
<name>A0A918NFR0_9PROT</name>
<dbReference type="PROSITE" id="PS50975">
    <property type="entry name" value="ATP_GRASP"/>
    <property type="match status" value="1"/>
</dbReference>
<keyword evidence="7 15" id="KW-0547">Nucleotide-binding</keyword>
<organism evidence="17 18">
    <name type="scientific">Litorimonas cladophorae</name>
    <dbReference type="NCBI Taxonomy" id="1220491"/>
    <lineage>
        <taxon>Bacteria</taxon>
        <taxon>Pseudomonadati</taxon>
        <taxon>Pseudomonadota</taxon>
        <taxon>Alphaproteobacteria</taxon>
        <taxon>Maricaulales</taxon>
        <taxon>Robiginitomaculaceae</taxon>
    </lineage>
</organism>
<dbReference type="SUPFAM" id="SSF56059">
    <property type="entry name" value="Glutathione synthetase ATP-binding domain-like"/>
    <property type="match status" value="1"/>
</dbReference>
<evidence type="ECO:0000256" key="2">
    <source>
        <dbReference type="ARBA" id="ARBA00001946"/>
    </source>
</evidence>
<dbReference type="Gene3D" id="3.30.470.20">
    <property type="entry name" value="ATP-grasp fold, B domain"/>
    <property type="match status" value="1"/>
</dbReference>
<dbReference type="Gene3D" id="3.40.50.20">
    <property type="match status" value="1"/>
</dbReference>
<evidence type="ECO:0000256" key="11">
    <source>
        <dbReference type="ARBA" id="ARBA00038345"/>
    </source>
</evidence>
<dbReference type="NCBIfam" id="TIGR00877">
    <property type="entry name" value="purD"/>
    <property type="match status" value="1"/>
</dbReference>
<dbReference type="SMART" id="SM01210">
    <property type="entry name" value="GARS_C"/>
    <property type="match status" value="1"/>
</dbReference>
<keyword evidence="9 15" id="KW-0067">ATP-binding</keyword>
<evidence type="ECO:0000256" key="3">
    <source>
        <dbReference type="ARBA" id="ARBA00005174"/>
    </source>
</evidence>
<dbReference type="SMART" id="SM01209">
    <property type="entry name" value="GARS_A"/>
    <property type="match status" value="1"/>
</dbReference>
<evidence type="ECO:0000256" key="14">
    <source>
        <dbReference type="HAMAP-Rule" id="MF_00138"/>
    </source>
</evidence>
<accession>A0A918NFR0</accession>
<dbReference type="InterPro" id="IPR011761">
    <property type="entry name" value="ATP-grasp"/>
</dbReference>
<dbReference type="Gene3D" id="3.90.600.10">
    <property type="entry name" value="Phosphoribosylglycinamide synthetase, C-terminal domain"/>
    <property type="match status" value="1"/>
</dbReference>
<evidence type="ECO:0000259" key="16">
    <source>
        <dbReference type="PROSITE" id="PS50975"/>
    </source>
</evidence>
<dbReference type="RefSeq" id="WP_189583110.1">
    <property type="nucleotide sequence ID" value="NZ_BMYV01000001.1"/>
</dbReference>
<evidence type="ECO:0000256" key="10">
    <source>
        <dbReference type="ARBA" id="ARBA00023211"/>
    </source>
</evidence>
<dbReference type="GO" id="GO:0006189">
    <property type="term" value="P:'de novo' IMP biosynthetic process"/>
    <property type="evidence" value="ECO:0007669"/>
    <property type="project" value="UniProtKB-UniRule"/>
</dbReference>
<evidence type="ECO:0000256" key="5">
    <source>
        <dbReference type="ARBA" id="ARBA00022598"/>
    </source>
</evidence>
<dbReference type="InterPro" id="IPR020560">
    <property type="entry name" value="PRibGlycinamide_synth_C-dom"/>
</dbReference>
<dbReference type="Proteomes" id="UP000600865">
    <property type="component" value="Unassembled WGS sequence"/>
</dbReference>
<evidence type="ECO:0000256" key="1">
    <source>
        <dbReference type="ARBA" id="ARBA00001936"/>
    </source>
</evidence>
<comment type="caution">
    <text evidence="17">The sequence shown here is derived from an EMBL/GenBank/DDBJ whole genome shotgun (WGS) entry which is preliminary data.</text>
</comment>
<dbReference type="GO" id="GO:0009113">
    <property type="term" value="P:purine nucleobase biosynthetic process"/>
    <property type="evidence" value="ECO:0007669"/>
    <property type="project" value="InterPro"/>
</dbReference>
<evidence type="ECO:0000256" key="12">
    <source>
        <dbReference type="ARBA" id="ARBA00042242"/>
    </source>
</evidence>
<dbReference type="Pfam" id="PF02844">
    <property type="entry name" value="GARS_N"/>
    <property type="match status" value="1"/>
</dbReference>
<gene>
    <name evidence="14 17" type="primary">purD</name>
    <name evidence="17" type="ORF">GCM10011309_13500</name>
</gene>